<evidence type="ECO:0000313" key="8">
    <source>
        <dbReference type="Proteomes" id="UP001522868"/>
    </source>
</evidence>
<dbReference type="Gene3D" id="1.10.10.10">
    <property type="entry name" value="Winged helix-like DNA-binding domain superfamily/Winged helix DNA-binding domain"/>
    <property type="match status" value="1"/>
</dbReference>
<keyword evidence="4" id="KW-0804">Transcription</keyword>
<evidence type="ECO:0000256" key="5">
    <source>
        <dbReference type="SAM" id="MobiDB-lite"/>
    </source>
</evidence>
<dbReference type="SUPFAM" id="SSF46785">
    <property type="entry name" value="Winged helix' DNA-binding domain"/>
    <property type="match status" value="1"/>
</dbReference>
<dbReference type="InterPro" id="IPR000847">
    <property type="entry name" value="LysR_HTH_N"/>
</dbReference>
<dbReference type="EMBL" id="JALPTH010000012">
    <property type="protein sequence ID" value="MCK8678622.1"/>
    <property type="molecule type" value="Genomic_DNA"/>
</dbReference>
<dbReference type="PROSITE" id="PS50931">
    <property type="entry name" value="HTH_LYSR"/>
    <property type="match status" value="1"/>
</dbReference>
<dbReference type="InterPro" id="IPR036390">
    <property type="entry name" value="WH_DNA-bd_sf"/>
</dbReference>
<organism evidence="7 8">
    <name type="scientific">Streptomyces lichenis</name>
    <dbReference type="NCBI Taxonomy" id="2306967"/>
    <lineage>
        <taxon>Bacteria</taxon>
        <taxon>Bacillati</taxon>
        <taxon>Actinomycetota</taxon>
        <taxon>Actinomycetes</taxon>
        <taxon>Kitasatosporales</taxon>
        <taxon>Streptomycetaceae</taxon>
        <taxon>Streptomyces</taxon>
    </lineage>
</organism>
<comment type="similarity">
    <text evidence="1">Belongs to the LysR transcriptional regulatory family.</text>
</comment>
<dbReference type="InterPro" id="IPR036388">
    <property type="entry name" value="WH-like_DNA-bd_sf"/>
</dbReference>
<keyword evidence="8" id="KW-1185">Reference proteome</keyword>
<evidence type="ECO:0000256" key="1">
    <source>
        <dbReference type="ARBA" id="ARBA00009437"/>
    </source>
</evidence>
<reference evidence="7 8" key="1">
    <citation type="submission" date="2022-04" db="EMBL/GenBank/DDBJ databases">
        <title>Streptomyces sp. nov. LCR6-01 isolated from Lichen of Dirinaria sp.</title>
        <authorList>
            <person name="Kanchanasin P."/>
            <person name="Tanasupawat S."/>
            <person name="Phongsopitanun W."/>
        </authorList>
    </citation>
    <scope>NUCLEOTIDE SEQUENCE [LARGE SCALE GENOMIC DNA]</scope>
    <source>
        <strain evidence="7 8">LCR6-01</strain>
    </source>
</reference>
<dbReference type="PANTHER" id="PTHR30126:SF40">
    <property type="entry name" value="HTH-TYPE TRANSCRIPTIONAL REGULATOR GLTR"/>
    <property type="match status" value="1"/>
</dbReference>
<keyword evidence="2" id="KW-0805">Transcription regulation</keyword>
<dbReference type="RefSeq" id="WP_248634256.1">
    <property type="nucleotide sequence ID" value="NZ_JALPTH010000012.1"/>
</dbReference>
<proteinExistence type="inferred from homology"/>
<gene>
    <name evidence="7" type="ORF">M1O15_14725</name>
</gene>
<feature type="region of interest" description="Disordered" evidence="5">
    <location>
        <begin position="87"/>
        <end position="107"/>
    </location>
</feature>
<comment type="caution">
    <text evidence="7">The sequence shown here is derived from an EMBL/GenBank/DDBJ whole genome shotgun (WGS) entry which is preliminary data.</text>
</comment>
<feature type="domain" description="HTH lysR-type" evidence="6">
    <location>
        <begin position="3"/>
        <end position="60"/>
    </location>
</feature>
<keyword evidence="3" id="KW-0238">DNA-binding</keyword>
<evidence type="ECO:0000313" key="7">
    <source>
        <dbReference type="EMBL" id="MCK8678622.1"/>
    </source>
</evidence>
<evidence type="ECO:0000256" key="4">
    <source>
        <dbReference type="ARBA" id="ARBA00023163"/>
    </source>
</evidence>
<feature type="compositionally biased region" description="Basic and acidic residues" evidence="5">
    <location>
        <begin position="87"/>
        <end position="98"/>
    </location>
</feature>
<dbReference type="Proteomes" id="UP001522868">
    <property type="component" value="Unassembled WGS sequence"/>
</dbReference>
<protein>
    <submittedName>
        <fullName evidence="7">LysR family transcriptional regulator</fullName>
    </submittedName>
</protein>
<evidence type="ECO:0000259" key="6">
    <source>
        <dbReference type="PROSITE" id="PS50931"/>
    </source>
</evidence>
<name>A0ABT0IBB9_9ACTN</name>
<evidence type="ECO:0000256" key="2">
    <source>
        <dbReference type="ARBA" id="ARBA00023015"/>
    </source>
</evidence>
<evidence type="ECO:0000256" key="3">
    <source>
        <dbReference type="ARBA" id="ARBA00023125"/>
    </source>
</evidence>
<dbReference type="Pfam" id="PF00126">
    <property type="entry name" value="HTH_1"/>
    <property type="match status" value="1"/>
</dbReference>
<dbReference type="PANTHER" id="PTHR30126">
    <property type="entry name" value="HTH-TYPE TRANSCRIPTIONAL REGULATOR"/>
    <property type="match status" value="1"/>
</dbReference>
<accession>A0ABT0IBB9</accession>
<sequence length="107" mass="11867">MDIELQDLQLLRAIDQARTLHGAARLLGVNRTTVTRRLHRLERICGFSLYLRCPGGVVPTTAGRLLLCYAQRVLPLVDDLCATAARSDREPAAHHEMPESEDPPPAD</sequence>